<keyword evidence="15" id="KW-1185">Reference proteome</keyword>
<dbReference type="GO" id="GO:0003677">
    <property type="term" value="F:DNA binding"/>
    <property type="evidence" value="ECO:0007669"/>
    <property type="project" value="UniProtKB-UniRule"/>
</dbReference>
<sequence length="211" mass="24814">MNFEVDNDQMALISHDYYPLDPISQFVPQQGTGWTNLKSRRRHKKKKGGEGGGDVAGKRKLSKEQMDTLERSFMSETKLDTERKNKLAAELGLDPRQVAVWFQNRRVRWRSKTMEEEYSRLRFEHETTVAEKCRLEAQILKVKEQLDEAEKKMRKISGHSKLGFTSNYSPSSFVEPRFLGMDNGFENTFCLPDNYNNYVHDLEWDNNIYYL</sequence>
<feature type="coiled-coil region" evidence="11">
    <location>
        <begin position="132"/>
        <end position="159"/>
    </location>
</feature>
<keyword evidence="11" id="KW-0175">Coiled coil</keyword>
<dbReference type="PRINTS" id="PR00031">
    <property type="entry name" value="HTHREPRESSR"/>
</dbReference>
<accession>A0ABD3DAA5</accession>
<evidence type="ECO:0000256" key="3">
    <source>
        <dbReference type="ARBA" id="ARBA00023125"/>
    </source>
</evidence>
<evidence type="ECO:0000313" key="15">
    <source>
        <dbReference type="Proteomes" id="UP001632038"/>
    </source>
</evidence>
<dbReference type="PROSITE" id="PS50071">
    <property type="entry name" value="HOMEOBOX_2"/>
    <property type="match status" value="1"/>
</dbReference>
<dbReference type="PROSITE" id="PS00027">
    <property type="entry name" value="HOMEOBOX_1"/>
    <property type="match status" value="1"/>
</dbReference>
<evidence type="ECO:0000256" key="9">
    <source>
        <dbReference type="RuleBase" id="RU000682"/>
    </source>
</evidence>
<dbReference type="GO" id="GO:0000981">
    <property type="term" value="F:DNA-binding transcription factor activity, RNA polymerase II-specific"/>
    <property type="evidence" value="ECO:0007669"/>
    <property type="project" value="UniProtKB-UniRule"/>
</dbReference>
<dbReference type="SUPFAM" id="SSF46689">
    <property type="entry name" value="Homeodomain-like"/>
    <property type="match status" value="1"/>
</dbReference>
<evidence type="ECO:0000256" key="1">
    <source>
        <dbReference type="ARBA" id="ARBA00004123"/>
    </source>
</evidence>
<evidence type="ECO:0000256" key="5">
    <source>
        <dbReference type="ARBA" id="ARBA00023163"/>
    </source>
</evidence>
<evidence type="ECO:0000256" key="7">
    <source>
        <dbReference type="ARBA" id="ARBA00025748"/>
    </source>
</evidence>
<name>A0ABD3DAA5_9LAMI</name>
<organism evidence="14 15">
    <name type="scientific">Castilleja foliolosa</name>
    <dbReference type="NCBI Taxonomy" id="1961234"/>
    <lineage>
        <taxon>Eukaryota</taxon>
        <taxon>Viridiplantae</taxon>
        <taxon>Streptophyta</taxon>
        <taxon>Embryophyta</taxon>
        <taxon>Tracheophyta</taxon>
        <taxon>Spermatophyta</taxon>
        <taxon>Magnoliopsida</taxon>
        <taxon>eudicotyledons</taxon>
        <taxon>Gunneridae</taxon>
        <taxon>Pentapetalae</taxon>
        <taxon>asterids</taxon>
        <taxon>lamiids</taxon>
        <taxon>Lamiales</taxon>
        <taxon>Orobanchaceae</taxon>
        <taxon>Pedicularideae</taxon>
        <taxon>Castillejinae</taxon>
        <taxon>Castilleja</taxon>
    </lineage>
</organism>
<gene>
    <name evidence="14" type="ORF">CASFOL_018273</name>
</gene>
<comment type="function">
    <text evidence="10">Transcription factor.</text>
</comment>
<evidence type="ECO:0000256" key="10">
    <source>
        <dbReference type="RuleBase" id="RU369038"/>
    </source>
</evidence>
<dbReference type="InterPro" id="IPR000047">
    <property type="entry name" value="HTH_motif"/>
</dbReference>
<dbReference type="Gene3D" id="1.10.10.60">
    <property type="entry name" value="Homeodomain-like"/>
    <property type="match status" value="1"/>
</dbReference>
<keyword evidence="6 8" id="KW-0539">Nucleus</keyword>
<evidence type="ECO:0000256" key="12">
    <source>
        <dbReference type="SAM" id="MobiDB-lite"/>
    </source>
</evidence>
<dbReference type="PANTHER" id="PTHR24326">
    <property type="entry name" value="HOMEOBOX-LEUCINE ZIPPER PROTEIN"/>
    <property type="match status" value="1"/>
</dbReference>
<keyword evidence="5 10" id="KW-0804">Transcription</keyword>
<dbReference type="CDD" id="cd00086">
    <property type="entry name" value="homeodomain"/>
    <property type="match status" value="1"/>
</dbReference>
<evidence type="ECO:0000256" key="11">
    <source>
        <dbReference type="SAM" id="Coils"/>
    </source>
</evidence>
<dbReference type="Proteomes" id="UP001632038">
    <property type="component" value="Unassembled WGS sequence"/>
</dbReference>
<dbReference type="AlphaFoldDB" id="A0ABD3DAA5"/>
<protein>
    <recommendedName>
        <fullName evidence="10">Homeobox-leucine zipper protein</fullName>
    </recommendedName>
    <alternativeName>
        <fullName evidence="10">HD-ZIP protein</fullName>
    </alternativeName>
    <alternativeName>
        <fullName evidence="10">Homeodomain transcription factor</fullName>
    </alternativeName>
</protein>
<comment type="subcellular location">
    <subcellularLocation>
        <location evidence="1 8 9">Nucleus</location>
    </subcellularLocation>
</comment>
<dbReference type="InterPro" id="IPR017970">
    <property type="entry name" value="Homeobox_CS"/>
</dbReference>
<dbReference type="Pfam" id="PF00046">
    <property type="entry name" value="Homeodomain"/>
    <property type="match status" value="1"/>
</dbReference>
<dbReference type="EMBL" id="JAVIJP010000023">
    <property type="protein sequence ID" value="KAL3637825.1"/>
    <property type="molecule type" value="Genomic_DNA"/>
</dbReference>
<feature type="region of interest" description="Disordered" evidence="12">
    <location>
        <begin position="29"/>
        <end position="62"/>
    </location>
</feature>
<comment type="similarity">
    <text evidence="7 10">Belongs to the HD-ZIP homeobox family. Class I subfamily.</text>
</comment>
<comment type="caution">
    <text evidence="14">The sequence shown here is derived from an EMBL/GenBank/DDBJ whole genome shotgun (WGS) entry which is preliminary data.</text>
</comment>
<evidence type="ECO:0000313" key="14">
    <source>
        <dbReference type="EMBL" id="KAL3637825.1"/>
    </source>
</evidence>
<feature type="DNA-binding region" description="Homeobox" evidence="8">
    <location>
        <begin position="60"/>
        <end position="113"/>
    </location>
</feature>
<keyword evidence="3 8" id="KW-0238">DNA-binding</keyword>
<evidence type="ECO:0000256" key="4">
    <source>
        <dbReference type="ARBA" id="ARBA00023155"/>
    </source>
</evidence>
<dbReference type="PANTHER" id="PTHR24326:SF527">
    <property type="entry name" value="HOMEOBOX-LEUCINE ZIPPER PROTEIN ATHB-40"/>
    <property type="match status" value="1"/>
</dbReference>
<dbReference type="SMART" id="SM00389">
    <property type="entry name" value="HOX"/>
    <property type="match status" value="1"/>
</dbReference>
<evidence type="ECO:0000256" key="2">
    <source>
        <dbReference type="ARBA" id="ARBA00023015"/>
    </source>
</evidence>
<keyword evidence="2 10" id="KW-0805">Transcription regulation</keyword>
<feature type="compositionally biased region" description="Basic residues" evidence="12">
    <location>
        <begin position="38"/>
        <end position="47"/>
    </location>
</feature>
<evidence type="ECO:0000256" key="8">
    <source>
        <dbReference type="PROSITE-ProRule" id="PRU00108"/>
    </source>
</evidence>
<evidence type="ECO:0000259" key="13">
    <source>
        <dbReference type="PROSITE" id="PS50071"/>
    </source>
</evidence>
<dbReference type="InterPro" id="IPR009057">
    <property type="entry name" value="Homeodomain-like_sf"/>
</dbReference>
<dbReference type="InterPro" id="IPR001356">
    <property type="entry name" value="HD"/>
</dbReference>
<proteinExistence type="inferred from homology"/>
<dbReference type="InterPro" id="IPR045224">
    <property type="entry name" value="HDZip_class_I_plant"/>
</dbReference>
<feature type="domain" description="Homeobox" evidence="13">
    <location>
        <begin position="58"/>
        <end position="112"/>
    </location>
</feature>
<dbReference type="GO" id="GO:0005634">
    <property type="term" value="C:nucleus"/>
    <property type="evidence" value="ECO:0007669"/>
    <property type="project" value="UniProtKB-SubCell"/>
</dbReference>
<evidence type="ECO:0000256" key="6">
    <source>
        <dbReference type="ARBA" id="ARBA00023242"/>
    </source>
</evidence>
<keyword evidence="4 8" id="KW-0371">Homeobox</keyword>
<reference evidence="15" key="1">
    <citation type="journal article" date="2024" name="IScience">
        <title>Strigolactones Initiate the Formation of Haustorium-like Structures in Castilleja.</title>
        <authorList>
            <person name="Buerger M."/>
            <person name="Peterson D."/>
            <person name="Chory J."/>
        </authorList>
    </citation>
    <scope>NUCLEOTIDE SEQUENCE [LARGE SCALE GENOMIC DNA]</scope>
</reference>